<dbReference type="InterPro" id="IPR027417">
    <property type="entry name" value="P-loop_NTPase"/>
</dbReference>
<comment type="caution">
    <text evidence="2">The sequence shown here is derived from an EMBL/GenBank/DDBJ whole genome shotgun (WGS) entry which is preliminary data.</text>
</comment>
<dbReference type="CDD" id="cd02042">
    <property type="entry name" value="ParAB_family"/>
    <property type="match status" value="1"/>
</dbReference>
<organism evidence="2 3">
    <name type="scientific">Candidatus Lambdaproteobacteria bacterium RIFOXYD2_FULL_56_26</name>
    <dbReference type="NCBI Taxonomy" id="1817773"/>
    <lineage>
        <taxon>Bacteria</taxon>
        <taxon>Pseudomonadati</taxon>
        <taxon>Pseudomonadota</taxon>
        <taxon>Candidatus Lambdaproteobacteria</taxon>
    </lineage>
</organism>
<protein>
    <submittedName>
        <fullName evidence="2">Chromosome partitioning protein</fullName>
    </submittedName>
</protein>
<reference evidence="2 3" key="1">
    <citation type="journal article" date="2016" name="Nat. Commun.">
        <title>Thousands of microbial genomes shed light on interconnected biogeochemical processes in an aquifer system.</title>
        <authorList>
            <person name="Anantharaman K."/>
            <person name="Brown C.T."/>
            <person name="Hug L.A."/>
            <person name="Sharon I."/>
            <person name="Castelle C.J."/>
            <person name="Probst A.J."/>
            <person name="Thomas B.C."/>
            <person name="Singh A."/>
            <person name="Wilkins M.J."/>
            <person name="Karaoz U."/>
            <person name="Brodie E.L."/>
            <person name="Williams K.H."/>
            <person name="Hubbard S.S."/>
            <person name="Banfield J.F."/>
        </authorList>
    </citation>
    <scope>NUCLEOTIDE SEQUENCE [LARGE SCALE GENOMIC DNA]</scope>
</reference>
<feature type="domain" description="AAA" evidence="1">
    <location>
        <begin position="3"/>
        <end position="195"/>
    </location>
</feature>
<dbReference type="InterPro" id="IPR050678">
    <property type="entry name" value="DNA_Partitioning_ATPase"/>
</dbReference>
<name>A0A1F6GWB9_9PROT</name>
<evidence type="ECO:0000313" key="2">
    <source>
        <dbReference type="EMBL" id="OGH02372.1"/>
    </source>
</evidence>
<dbReference type="Pfam" id="PF13614">
    <property type="entry name" value="AAA_31"/>
    <property type="match status" value="1"/>
</dbReference>
<dbReference type="InterPro" id="IPR025669">
    <property type="entry name" value="AAA_dom"/>
</dbReference>
<dbReference type="PANTHER" id="PTHR13696">
    <property type="entry name" value="P-LOOP CONTAINING NUCLEOSIDE TRIPHOSPHATE HYDROLASE"/>
    <property type="match status" value="1"/>
</dbReference>
<accession>A0A1F6GWB9</accession>
<evidence type="ECO:0000259" key="1">
    <source>
        <dbReference type="Pfam" id="PF13614"/>
    </source>
</evidence>
<evidence type="ECO:0000313" key="3">
    <source>
        <dbReference type="Proteomes" id="UP000177583"/>
    </source>
</evidence>
<dbReference type="EMBL" id="MFNF01000022">
    <property type="protein sequence ID" value="OGH02372.1"/>
    <property type="molecule type" value="Genomic_DNA"/>
</dbReference>
<dbReference type="Gene3D" id="3.40.50.300">
    <property type="entry name" value="P-loop containing nucleotide triphosphate hydrolases"/>
    <property type="match status" value="1"/>
</dbReference>
<dbReference type="AlphaFoldDB" id="A0A1F6GWB9"/>
<proteinExistence type="predicted"/>
<dbReference type="SUPFAM" id="SSF52540">
    <property type="entry name" value="P-loop containing nucleoside triphosphate hydrolases"/>
    <property type="match status" value="1"/>
</dbReference>
<sequence>MGTILTMFNNKGGVSKTTTIFNLAVFLASEQKVLLVDCDPQCNATELFFASHPELDTPDFELPGTSIYEAMRPRFEGEVGVIDVNVLELTQSSEYSNLYLLRGDQQFSRAEDYLGTAWAQAITENVNEKKTYVAFSRMLSSLMDAHKFKYILCDIGPSTGAINRTVLMACDGFYMPLIPDRFCDQAVQVLGPIISGWVKKHKEISKTLKPFKIEPFAGEPKLFGAIIQNYKVRSGRAKKAYDAWHKVIQGHISTNLLSAGGLELAPKTPKQNPFVASIRDVGPLAPVAQKVGRAIFDLKAEHSCESSENGKKLTGVAWEYWVKLMKEYKEEIQKISKVL</sequence>
<dbReference type="PANTHER" id="PTHR13696:SF52">
    <property type="entry name" value="PARA FAMILY PROTEIN CT_582"/>
    <property type="match status" value="1"/>
</dbReference>
<dbReference type="Proteomes" id="UP000177583">
    <property type="component" value="Unassembled WGS sequence"/>
</dbReference>
<gene>
    <name evidence="2" type="ORF">A2557_05450</name>
</gene>